<name>A0ACC0WBA5_9STRA</name>
<sequence length="613" mass="69359">MSQGGISSVKKTASTASAPIWKAYLAIRSSSFTNTCNTKNTIKESYQVNRCRGRKRQLPLTSRSEIPGATMWMKLTTSVSGGEDNRALVLENIRHYWDELSVSGRQEILFLEEPEMVKQLYKLNLSLLCVGLMQRHLKTSKRATKTATLPSTRICTDTSSEKTYELLEAMEFMDIGTAIFSLTLVSRNEGILTVKTELVENTDRLFTLVGNVLDGFLTSIHVLTDSNFNKLFVMESETINTWANYQCLIAMLVEQLILRSYVSYLEKEAAKQMEQLLLEVSLEDTCLLTSSTIHGKKKKKKKKKGKSATRATHQIDEADLVRSDIISGHRISDENQLKTADSFTKETIIVDSVVEPMPEPTLLTRDSACQSIAPIKSMDEVKAQDTDGNKTEHRAKKPSLNPNAIDFHPQKIVPATEDSDMPVLFVGKRKYEEYIVNVPWEDIDSGFGSNNSFEGKSSLVEDEEDDKGAHQRTSKIWQHNKSDHIGRWREQEDAKLEKQLRKVYASTASLIGWDFVRQCEVPNPNVRPVWSNSTLWKTTPRHVVRYFSHENGDELSVPYFLPTTYYFNPEPSIQCFPPLLSVPDFEQSLNRGFQAPLVVSPLSDPKNHKSSLL</sequence>
<comment type="caution">
    <text evidence="1">The sequence shown here is derived from an EMBL/GenBank/DDBJ whole genome shotgun (WGS) entry which is preliminary data.</text>
</comment>
<reference evidence="1 2" key="1">
    <citation type="journal article" date="2022" name="bioRxiv">
        <title>The genome of the oomycete Peronosclerospora sorghi, a cosmopolitan pathogen of maize and sorghum, is inflated with dispersed pseudogenes.</title>
        <authorList>
            <person name="Fletcher K."/>
            <person name="Martin F."/>
            <person name="Isakeit T."/>
            <person name="Cavanaugh K."/>
            <person name="Magill C."/>
            <person name="Michelmore R."/>
        </authorList>
    </citation>
    <scope>NUCLEOTIDE SEQUENCE [LARGE SCALE GENOMIC DNA]</scope>
    <source>
        <strain evidence="1">P6</strain>
    </source>
</reference>
<evidence type="ECO:0000313" key="2">
    <source>
        <dbReference type="Proteomes" id="UP001163321"/>
    </source>
</evidence>
<protein>
    <submittedName>
        <fullName evidence="1">Uncharacterized protein</fullName>
    </submittedName>
</protein>
<dbReference type="Proteomes" id="UP001163321">
    <property type="component" value="Chromosome 3"/>
</dbReference>
<proteinExistence type="predicted"/>
<gene>
    <name evidence="1" type="ORF">PsorP6_008462</name>
</gene>
<keyword evidence="2" id="KW-1185">Reference proteome</keyword>
<accession>A0ACC0WBA5</accession>
<organism evidence="1 2">
    <name type="scientific">Peronosclerospora sorghi</name>
    <dbReference type="NCBI Taxonomy" id="230839"/>
    <lineage>
        <taxon>Eukaryota</taxon>
        <taxon>Sar</taxon>
        <taxon>Stramenopiles</taxon>
        <taxon>Oomycota</taxon>
        <taxon>Peronosporomycetes</taxon>
        <taxon>Peronosporales</taxon>
        <taxon>Peronosporaceae</taxon>
        <taxon>Peronosclerospora</taxon>
    </lineage>
</organism>
<dbReference type="EMBL" id="CM047582">
    <property type="protein sequence ID" value="KAI9916059.1"/>
    <property type="molecule type" value="Genomic_DNA"/>
</dbReference>
<evidence type="ECO:0000313" key="1">
    <source>
        <dbReference type="EMBL" id="KAI9916059.1"/>
    </source>
</evidence>